<dbReference type="AlphaFoldDB" id="A0A9D6V3G8"/>
<organism evidence="1 2">
    <name type="scientific">Desulfomonile tiedjei</name>
    <dbReference type="NCBI Taxonomy" id="2358"/>
    <lineage>
        <taxon>Bacteria</taxon>
        <taxon>Pseudomonadati</taxon>
        <taxon>Thermodesulfobacteriota</taxon>
        <taxon>Desulfomonilia</taxon>
        <taxon>Desulfomonilales</taxon>
        <taxon>Desulfomonilaceae</taxon>
        <taxon>Desulfomonile</taxon>
    </lineage>
</organism>
<proteinExistence type="predicted"/>
<evidence type="ECO:0000313" key="2">
    <source>
        <dbReference type="Proteomes" id="UP000807825"/>
    </source>
</evidence>
<name>A0A9D6V3G8_9BACT</name>
<sequence length="93" mass="10423">MSNSDSIWDPKILESMKPGAVTFAWDDGEIRTIPAPEGCLKTLNTAWEWVDAQMLEFIKGKGRPRTICLRLDTGEFRGLTFPDVKPGDIDDPL</sequence>
<comment type="caution">
    <text evidence="1">The sequence shown here is derived from an EMBL/GenBank/DDBJ whole genome shotgun (WGS) entry which is preliminary data.</text>
</comment>
<reference evidence="1" key="1">
    <citation type="submission" date="2020-07" db="EMBL/GenBank/DDBJ databases">
        <title>Huge and variable diversity of episymbiotic CPR bacteria and DPANN archaea in groundwater ecosystems.</title>
        <authorList>
            <person name="He C.Y."/>
            <person name="Keren R."/>
            <person name="Whittaker M."/>
            <person name="Farag I.F."/>
            <person name="Doudna J."/>
            <person name="Cate J.H.D."/>
            <person name="Banfield J.F."/>
        </authorList>
    </citation>
    <scope>NUCLEOTIDE SEQUENCE</scope>
    <source>
        <strain evidence="1">NC_groundwater_1664_Pr3_B-0.1um_52_9</strain>
    </source>
</reference>
<dbReference type="EMBL" id="JACRDE010000305">
    <property type="protein sequence ID" value="MBI5250104.1"/>
    <property type="molecule type" value="Genomic_DNA"/>
</dbReference>
<dbReference type="Proteomes" id="UP000807825">
    <property type="component" value="Unassembled WGS sequence"/>
</dbReference>
<evidence type="ECO:0000313" key="1">
    <source>
        <dbReference type="EMBL" id="MBI5250104.1"/>
    </source>
</evidence>
<gene>
    <name evidence="1" type="ORF">HY912_11480</name>
</gene>
<accession>A0A9D6V3G8</accession>
<protein>
    <submittedName>
        <fullName evidence="1">Uncharacterized protein</fullName>
    </submittedName>
</protein>